<proteinExistence type="predicted"/>
<gene>
    <name evidence="2" type="ORF">SAMN02745163_01484</name>
</gene>
<evidence type="ECO:0000313" key="2">
    <source>
        <dbReference type="EMBL" id="SHJ21762.1"/>
    </source>
</evidence>
<evidence type="ECO:0000313" key="3">
    <source>
        <dbReference type="Proteomes" id="UP000184310"/>
    </source>
</evidence>
<dbReference type="InterPro" id="IPR002826">
    <property type="entry name" value="MptE-like"/>
</dbReference>
<feature type="domain" description="6-hydroxymethylpterin diphosphokinase MptE-like" evidence="1">
    <location>
        <begin position="179"/>
        <end position="344"/>
    </location>
</feature>
<reference evidence="2 3" key="1">
    <citation type="submission" date="2016-11" db="EMBL/GenBank/DDBJ databases">
        <authorList>
            <person name="Jaros S."/>
            <person name="Januszkiewicz K."/>
            <person name="Wedrychowicz H."/>
        </authorList>
    </citation>
    <scope>NUCLEOTIDE SEQUENCE [LARGE SCALE GENOMIC DNA]</scope>
    <source>
        <strain evidence="2 3">DSM 21758</strain>
    </source>
</reference>
<keyword evidence="3" id="KW-1185">Reference proteome</keyword>
<sequence length="580" mass="66631">MKIMDFSVEISKDGYRVLLINVDGKKKYLGNKYNQKREIEKFMGKISNMTEKDNYIIFGLFFGEHIEELLKVSSFKSHILVVEHNQALIDFCKKDKQVQQILNDSRVSLASDESDIEQFFNQYVNENNVANLKIEEYCSYYNFYREYVNDKYELIKKEITRITLNRNTILKSYDIIFDNFLNNLKYLAMSTPVNELKDKYKGVPAVIVSAGPSLSKNIDYLKKGGNRLVLSGGRTLRTLIEKEIVPNCVASVDFSEVAFKLVDGYLNKFDVPLVISDNTNTKILEEHNGNKFFFSANEFLNNIWKTDIKELFGGGSIAHTLTLLAIHMGCNPIVFIGQDLAYTGDRGHDILAENTWQKLTFENFYRNNSDIYVEDINGKPVRTSVQLNDYRLSLEKIIKENPNTTFINATEGGANINGATNKLFKDVIQGFQEGCVEPFNSKSNNVDKTNEVIRKLQETNKSIKGYIDLCQQGIKISKAWKVNYNTKNVIKLRECEDKLSKLDKKFNSNLKNVTIINSILIKVLYDIENNTQFIINPSDSLEVKLNKKIDSIYELYSQMKGAFELSYKKIDNAVNDFNKI</sequence>
<accession>A0A1M6HHX1</accession>
<dbReference type="STRING" id="1121302.SAMN02745163_01484"/>
<dbReference type="AlphaFoldDB" id="A0A1M6HHX1"/>
<dbReference type="EMBL" id="FQZB01000007">
    <property type="protein sequence ID" value="SHJ21762.1"/>
    <property type="molecule type" value="Genomic_DNA"/>
</dbReference>
<protein>
    <submittedName>
        <fullName evidence="2">Uncharacterized conserved protein</fullName>
    </submittedName>
</protein>
<dbReference type="Proteomes" id="UP000184310">
    <property type="component" value="Unassembled WGS sequence"/>
</dbReference>
<dbReference type="RefSeq" id="WP_084108499.1">
    <property type="nucleotide sequence ID" value="NZ_FQZB01000007.1"/>
</dbReference>
<dbReference type="PANTHER" id="PTHR41786:SF1">
    <property type="entry name" value="6-HYDROXYMETHYLPTERIN DIPHOSPHOKINASE MPTE-LIKE DOMAIN-CONTAINING PROTEIN"/>
    <property type="match status" value="1"/>
</dbReference>
<evidence type="ECO:0000259" key="1">
    <source>
        <dbReference type="Pfam" id="PF01973"/>
    </source>
</evidence>
<name>A0A1M6HHX1_9CLOT</name>
<organism evidence="2 3">
    <name type="scientific">Clostridium cavendishii DSM 21758</name>
    <dbReference type="NCBI Taxonomy" id="1121302"/>
    <lineage>
        <taxon>Bacteria</taxon>
        <taxon>Bacillati</taxon>
        <taxon>Bacillota</taxon>
        <taxon>Clostridia</taxon>
        <taxon>Eubacteriales</taxon>
        <taxon>Clostridiaceae</taxon>
        <taxon>Clostridium</taxon>
    </lineage>
</organism>
<dbReference type="Pfam" id="PF01973">
    <property type="entry name" value="MptE-like"/>
    <property type="match status" value="1"/>
</dbReference>
<dbReference type="PANTHER" id="PTHR41786">
    <property type="entry name" value="MOTILITY ACCESSORY FACTOR MAF"/>
    <property type="match status" value="1"/>
</dbReference>